<dbReference type="EMBL" id="LNIX01000023">
    <property type="protein sequence ID" value="OXA43084.1"/>
    <property type="molecule type" value="Genomic_DNA"/>
</dbReference>
<reference evidence="7 8" key="1">
    <citation type="submission" date="2015-12" db="EMBL/GenBank/DDBJ databases">
        <title>The genome of Folsomia candida.</title>
        <authorList>
            <person name="Faddeeva A."/>
            <person name="Derks M.F."/>
            <person name="Anvar Y."/>
            <person name="Smit S."/>
            <person name="Van Straalen N."/>
            <person name="Roelofs D."/>
        </authorList>
    </citation>
    <scope>NUCLEOTIDE SEQUENCE [LARGE SCALE GENOMIC DNA]</scope>
    <source>
        <strain evidence="7 8">VU population</strain>
        <tissue evidence="7">Whole body</tissue>
    </source>
</reference>
<evidence type="ECO:0000256" key="1">
    <source>
        <dbReference type="ARBA" id="ARBA00022723"/>
    </source>
</evidence>
<dbReference type="AlphaFoldDB" id="A0A226DE02"/>
<protein>
    <submittedName>
        <fullName evidence="7">Transposable element P transposase</fullName>
    </submittedName>
</protein>
<keyword evidence="1" id="KW-0479">Metal-binding</keyword>
<sequence length="685" mass="78941">MPGYHRCIVDGCRNLREDASISGPSFFSFPEDNRKQLWCTALNLDSEASYKGKLVCSEHFLPQDMKITRKLCPNATPTIIQNVAQRQPFKELTNTSIGVRNFRSRSTQSDPPPPISTSLIEEMFRGTGMFKHFLIMQIHRASNPRQHYSDLEKTISLAIYYSGGSKNYKCWRKWGAKLPSLSTIRRWVCKLDFQPGRCQDILDCLKDKVERMHPVEKDCILTLDETALHKGLQYNRFSDRIEGFEDFGGSDRTMNIADYALVVMVRGLNTDWRMPLAYYYSCHSSTSSQLYNIVCKFFEDLFSIGLNVRGIVVDQGGCNQGMFKKFGVSIEKPFFMYMDKKIYFMYDVPHAIKNIRTGLTKYNFRMEGHEGVVSMAHIKEFYDIDCMSTFRCSSKLSDAHFNLTNLSKMKVKLATQLFSRSVASGMRTRIDLGELSTNFSLTAEFCERMDTIFDMCNISESHCPLKKWKSNSQVFQNLHEWKAAEMWLSGLTLEAIPNVVIRDLDYESDVEENFDGNDPNTKRKKVRKLPILPCIKGLRQTLVAQHMLIGELQETGYKFVKTRSMQSDGIEHIFGHLKYRLGSLDKANCPMFRRAFRFIFLSNLIVTPDGSNCEKFDSEDSIFDTQRKLSFFLAKTNQKTLTLFDQIDNDNDDENDNGFVIPMMSHTAATFILLPLSTWIILRRL</sequence>
<evidence type="ECO:0000256" key="5">
    <source>
        <dbReference type="PROSITE-ProRule" id="PRU00309"/>
    </source>
</evidence>
<evidence type="ECO:0000313" key="7">
    <source>
        <dbReference type="EMBL" id="OXA43084.1"/>
    </source>
</evidence>
<dbReference type="GO" id="GO:0008270">
    <property type="term" value="F:zinc ion binding"/>
    <property type="evidence" value="ECO:0007669"/>
    <property type="project" value="UniProtKB-KW"/>
</dbReference>
<keyword evidence="2 5" id="KW-0863">Zinc-finger</keyword>
<dbReference type="InterPro" id="IPR006612">
    <property type="entry name" value="THAP_Znf"/>
</dbReference>
<accession>A0A226DE02</accession>
<evidence type="ECO:0000259" key="6">
    <source>
        <dbReference type="PROSITE" id="PS50950"/>
    </source>
</evidence>
<gene>
    <name evidence="7" type="ORF">Fcan01_22013</name>
</gene>
<dbReference type="SUPFAM" id="SSF57716">
    <property type="entry name" value="Glucocorticoid receptor-like (DNA-binding domain)"/>
    <property type="match status" value="1"/>
</dbReference>
<dbReference type="Proteomes" id="UP000198287">
    <property type="component" value="Unassembled WGS sequence"/>
</dbReference>
<dbReference type="OMA" id="WEREENC"/>
<dbReference type="GO" id="GO:0003677">
    <property type="term" value="F:DNA binding"/>
    <property type="evidence" value="ECO:0007669"/>
    <property type="project" value="UniProtKB-UniRule"/>
</dbReference>
<name>A0A226DE02_FOLCA</name>
<evidence type="ECO:0000313" key="8">
    <source>
        <dbReference type="Proteomes" id="UP000198287"/>
    </source>
</evidence>
<dbReference type="SMART" id="SM00980">
    <property type="entry name" value="THAP"/>
    <property type="match status" value="1"/>
</dbReference>
<proteinExistence type="predicted"/>
<evidence type="ECO:0000256" key="2">
    <source>
        <dbReference type="ARBA" id="ARBA00022771"/>
    </source>
</evidence>
<keyword evidence="8" id="KW-1185">Reference proteome</keyword>
<dbReference type="SMART" id="SM00692">
    <property type="entry name" value="DM3"/>
    <property type="match status" value="1"/>
</dbReference>
<evidence type="ECO:0000256" key="4">
    <source>
        <dbReference type="ARBA" id="ARBA00023125"/>
    </source>
</evidence>
<dbReference type="Pfam" id="PF05485">
    <property type="entry name" value="THAP"/>
    <property type="match status" value="1"/>
</dbReference>
<organism evidence="7 8">
    <name type="scientific">Folsomia candida</name>
    <name type="common">Springtail</name>
    <dbReference type="NCBI Taxonomy" id="158441"/>
    <lineage>
        <taxon>Eukaryota</taxon>
        <taxon>Metazoa</taxon>
        <taxon>Ecdysozoa</taxon>
        <taxon>Arthropoda</taxon>
        <taxon>Hexapoda</taxon>
        <taxon>Collembola</taxon>
        <taxon>Entomobryomorpha</taxon>
        <taxon>Isotomoidea</taxon>
        <taxon>Isotomidae</taxon>
        <taxon>Proisotominae</taxon>
        <taxon>Folsomia</taxon>
    </lineage>
</organism>
<keyword evidence="3" id="KW-0862">Zinc</keyword>
<feature type="domain" description="THAP-type" evidence="6">
    <location>
        <begin position="1"/>
        <end position="80"/>
    </location>
</feature>
<evidence type="ECO:0000256" key="3">
    <source>
        <dbReference type="ARBA" id="ARBA00022833"/>
    </source>
</evidence>
<dbReference type="InterPro" id="IPR048365">
    <property type="entry name" value="TNP-like_RNaseH_N"/>
</dbReference>
<dbReference type="STRING" id="158441.A0A226DE02"/>
<dbReference type="InterPro" id="IPR048366">
    <property type="entry name" value="TNP-like_GBD"/>
</dbReference>
<comment type="caution">
    <text evidence="7">The sequence shown here is derived from an EMBL/GenBank/DDBJ whole genome shotgun (WGS) entry which is preliminary data.</text>
</comment>
<dbReference type="Pfam" id="PF21787">
    <property type="entry name" value="TNP-like_RNaseH_N"/>
    <property type="match status" value="1"/>
</dbReference>
<keyword evidence="4 5" id="KW-0238">DNA-binding</keyword>
<dbReference type="OrthoDB" id="8190203at2759"/>
<dbReference type="PROSITE" id="PS50950">
    <property type="entry name" value="ZF_THAP"/>
    <property type="match status" value="1"/>
</dbReference>
<dbReference type="Pfam" id="PF21788">
    <property type="entry name" value="TNP-like_GBD"/>
    <property type="match status" value="1"/>
</dbReference>